<feature type="transmembrane region" description="Helical" evidence="1">
    <location>
        <begin position="30"/>
        <end position="52"/>
    </location>
</feature>
<comment type="caution">
    <text evidence="2">The sequence shown here is derived from an EMBL/GenBank/DDBJ whole genome shotgun (WGS) entry which is preliminary data.</text>
</comment>
<accession>A0AAN9KX85</accession>
<sequence length="77" mass="8878">MFEISSLLQNPYNPYWETTKNNNIGVSSNWIAIIAGCLVSELPKIIVFLLFLSLFHGLAYVSRCCIHFFILLYHLII</sequence>
<evidence type="ECO:0000256" key="1">
    <source>
        <dbReference type="SAM" id="Phobius"/>
    </source>
</evidence>
<keyword evidence="3" id="KW-1185">Reference proteome</keyword>
<keyword evidence="1" id="KW-0472">Membrane</keyword>
<reference evidence="2 3" key="1">
    <citation type="submission" date="2024-01" db="EMBL/GenBank/DDBJ databases">
        <title>The genomes of 5 underutilized Papilionoideae crops provide insights into root nodulation and disease resistanc.</title>
        <authorList>
            <person name="Jiang F."/>
        </authorList>
    </citation>
    <scope>NUCLEOTIDE SEQUENCE [LARGE SCALE GENOMIC DNA]</scope>
    <source>
        <strain evidence="2">LVBAO_FW01</strain>
        <tissue evidence="2">Leaves</tissue>
    </source>
</reference>
<gene>
    <name evidence="2" type="ORF">VNO77_29464</name>
</gene>
<dbReference type="AlphaFoldDB" id="A0AAN9KX85"/>
<dbReference type="EMBL" id="JAYMYQ010000006">
    <property type="protein sequence ID" value="KAK7325304.1"/>
    <property type="molecule type" value="Genomic_DNA"/>
</dbReference>
<keyword evidence="1" id="KW-0812">Transmembrane</keyword>
<organism evidence="2 3">
    <name type="scientific">Canavalia gladiata</name>
    <name type="common">Sword bean</name>
    <name type="synonym">Dolichos gladiatus</name>
    <dbReference type="NCBI Taxonomy" id="3824"/>
    <lineage>
        <taxon>Eukaryota</taxon>
        <taxon>Viridiplantae</taxon>
        <taxon>Streptophyta</taxon>
        <taxon>Embryophyta</taxon>
        <taxon>Tracheophyta</taxon>
        <taxon>Spermatophyta</taxon>
        <taxon>Magnoliopsida</taxon>
        <taxon>eudicotyledons</taxon>
        <taxon>Gunneridae</taxon>
        <taxon>Pentapetalae</taxon>
        <taxon>rosids</taxon>
        <taxon>fabids</taxon>
        <taxon>Fabales</taxon>
        <taxon>Fabaceae</taxon>
        <taxon>Papilionoideae</taxon>
        <taxon>50 kb inversion clade</taxon>
        <taxon>NPAAA clade</taxon>
        <taxon>indigoferoid/millettioid clade</taxon>
        <taxon>Phaseoleae</taxon>
        <taxon>Canavalia</taxon>
    </lineage>
</organism>
<feature type="transmembrane region" description="Helical" evidence="1">
    <location>
        <begin position="58"/>
        <end position="76"/>
    </location>
</feature>
<evidence type="ECO:0000313" key="3">
    <source>
        <dbReference type="Proteomes" id="UP001367508"/>
    </source>
</evidence>
<keyword evidence="1" id="KW-1133">Transmembrane helix</keyword>
<name>A0AAN9KX85_CANGL</name>
<proteinExistence type="predicted"/>
<dbReference type="Proteomes" id="UP001367508">
    <property type="component" value="Unassembled WGS sequence"/>
</dbReference>
<evidence type="ECO:0000313" key="2">
    <source>
        <dbReference type="EMBL" id="KAK7325304.1"/>
    </source>
</evidence>
<protein>
    <submittedName>
        <fullName evidence="2">Uncharacterized protein</fullName>
    </submittedName>
</protein>